<protein>
    <recommendedName>
        <fullName evidence="7">FAD dependent oxidoreductase domain-containing protein</fullName>
    </recommendedName>
</protein>
<gene>
    <name evidence="8" type="ORF">AGLY_011251</name>
</gene>
<keyword evidence="6" id="KW-0472">Membrane</keyword>
<comment type="cofactor">
    <cofactor evidence="1">
        <name>FAD</name>
        <dbReference type="ChEBI" id="CHEBI:57692"/>
    </cofactor>
</comment>
<dbReference type="Gene3D" id="3.40.50.720">
    <property type="entry name" value="NAD(P)-binding Rossmann-like Domain"/>
    <property type="match status" value="1"/>
</dbReference>
<evidence type="ECO:0000256" key="6">
    <source>
        <dbReference type="SAM" id="Phobius"/>
    </source>
</evidence>
<name>A0A6G0TD36_APHGL</name>
<dbReference type="GO" id="GO:0019478">
    <property type="term" value="P:D-amino acid catabolic process"/>
    <property type="evidence" value="ECO:0007669"/>
    <property type="project" value="TreeGrafter"/>
</dbReference>
<dbReference type="SUPFAM" id="SSF51971">
    <property type="entry name" value="Nucleotide-binding domain"/>
    <property type="match status" value="1"/>
</dbReference>
<dbReference type="OrthoDB" id="2015447at2759"/>
<dbReference type="InterPro" id="IPR023209">
    <property type="entry name" value="DAO"/>
</dbReference>
<dbReference type="PANTHER" id="PTHR11530">
    <property type="entry name" value="D-AMINO ACID OXIDASE"/>
    <property type="match status" value="1"/>
</dbReference>
<keyword evidence="6" id="KW-0812">Transmembrane</keyword>
<feature type="transmembrane region" description="Helical" evidence="6">
    <location>
        <begin position="417"/>
        <end position="437"/>
    </location>
</feature>
<dbReference type="AlphaFoldDB" id="A0A6G0TD36"/>
<dbReference type="Proteomes" id="UP000475862">
    <property type="component" value="Unassembled WGS sequence"/>
</dbReference>
<dbReference type="GO" id="GO:0003884">
    <property type="term" value="F:D-amino-acid oxidase activity"/>
    <property type="evidence" value="ECO:0007669"/>
    <property type="project" value="InterPro"/>
</dbReference>
<evidence type="ECO:0000256" key="4">
    <source>
        <dbReference type="ARBA" id="ARBA00022827"/>
    </source>
</evidence>
<evidence type="ECO:0000313" key="9">
    <source>
        <dbReference type="Proteomes" id="UP000475862"/>
    </source>
</evidence>
<dbReference type="Gene3D" id="3.30.9.10">
    <property type="entry name" value="D-Amino Acid Oxidase, subunit A, domain 2"/>
    <property type="match status" value="1"/>
</dbReference>
<sequence>MFVSYEMIRLICIRHFKILFKVFLCLETKFWTSIQLCTVHILTLNTYLLTLNNRSPGISKYDLCGVVIIVFVLDLQIMTSQHKKVAIVGAGIIGVNSVLEVQRRYPNYDLTLIADKFNEETLSDGAAGLLRPDTYVFGPSLEISQQWVDDSYSFYKNLLKNKYELCGINEVSGYMFSTKNPDIIKNHYMKNCSPDFREATDEELKAHSSVENQLKINYGSFFTSIVIECKQFLPWALKKISNNGVTIIKRKIESLEELCGEYDIIFNCTGLRAGKLCNDVNVLPIRGQVIRVKAPWVDKFYYCDSDTYIIPSISDGTVVLGGCRHFGSHNEQVNERNTEEIIEKCTTLLPSLKEALKTDYKVWVGLRPYRNKIRVETEHINDTVIVHNYGHGGYGITLAPGTLIIDLTTLNVYTTKYLLNLIIKFSILSIVLLKVIINCSTSFLNNITKMYYMAYNTYHNLTYVCSISFMLPRAIFDVTMVTNNCLMIAIIFP</sequence>
<evidence type="ECO:0000256" key="5">
    <source>
        <dbReference type="ARBA" id="ARBA00023002"/>
    </source>
</evidence>
<dbReference type="PANTHER" id="PTHR11530:SF17">
    <property type="entry name" value="RE49860P"/>
    <property type="match status" value="1"/>
</dbReference>
<organism evidence="8 9">
    <name type="scientific">Aphis glycines</name>
    <name type="common">Soybean aphid</name>
    <dbReference type="NCBI Taxonomy" id="307491"/>
    <lineage>
        <taxon>Eukaryota</taxon>
        <taxon>Metazoa</taxon>
        <taxon>Ecdysozoa</taxon>
        <taxon>Arthropoda</taxon>
        <taxon>Hexapoda</taxon>
        <taxon>Insecta</taxon>
        <taxon>Pterygota</taxon>
        <taxon>Neoptera</taxon>
        <taxon>Paraneoptera</taxon>
        <taxon>Hemiptera</taxon>
        <taxon>Sternorrhyncha</taxon>
        <taxon>Aphidomorpha</taxon>
        <taxon>Aphidoidea</taxon>
        <taxon>Aphididae</taxon>
        <taxon>Aphidini</taxon>
        <taxon>Aphis</taxon>
        <taxon>Aphis</taxon>
    </lineage>
</organism>
<keyword evidence="9" id="KW-1185">Reference proteome</keyword>
<dbReference type="EMBL" id="VYZN01000042">
    <property type="protein sequence ID" value="KAE9530789.1"/>
    <property type="molecule type" value="Genomic_DNA"/>
</dbReference>
<evidence type="ECO:0000313" key="8">
    <source>
        <dbReference type="EMBL" id="KAE9530789.1"/>
    </source>
</evidence>
<evidence type="ECO:0000256" key="3">
    <source>
        <dbReference type="ARBA" id="ARBA00022630"/>
    </source>
</evidence>
<feature type="domain" description="FAD dependent oxidoreductase" evidence="7">
    <location>
        <begin position="84"/>
        <end position="402"/>
    </location>
</feature>
<dbReference type="GO" id="GO:0005737">
    <property type="term" value="C:cytoplasm"/>
    <property type="evidence" value="ECO:0007669"/>
    <property type="project" value="TreeGrafter"/>
</dbReference>
<proteinExistence type="inferred from homology"/>
<evidence type="ECO:0000259" key="7">
    <source>
        <dbReference type="Pfam" id="PF01266"/>
    </source>
</evidence>
<evidence type="ECO:0000256" key="1">
    <source>
        <dbReference type="ARBA" id="ARBA00001974"/>
    </source>
</evidence>
<keyword evidence="6" id="KW-1133">Transmembrane helix</keyword>
<keyword evidence="4" id="KW-0274">FAD</keyword>
<keyword evidence="5" id="KW-0560">Oxidoreductase</keyword>
<comment type="caution">
    <text evidence="8">The sequence shown here is derived from an EMBL/GenBank/DDBJ whole genome shotgun (WGS) entry which is preliminary data.</text>
</comment>
<dbReference type="InterPro" id="IPR006076">
    <property type="entry name" value="FAD-dep_OxRdtase"/>
</dbReference>
<dbReference type="SUPFAM" id="SSF54373">
    <property type="entry name" value="FAD-linked reductases, C-terminal domain"/>
    <property type="match status" value="1"/>
</dbReference>
<comment type="similarity">
    <text evidence="2">Belongs to the DAMOX/DASOX family.</text>
</comment>
<dbReference type="GO" id="GO:0071949">
    <property type="term" value="F:FAD binding"/>
    <property type="evidence" value="ECO:0007669"/>
    <property type="project" value="InterPro"/>
</dbReference>
<accession>A0A6G0TD36</accession>
<keyword evidence="3" id="KW-0285">Flavoprotein</keyword>
<dbReference type="Pfam" id="PF01266">
    <property type="entry name" value="DAO"/>
    <property type="match status" value="1"/>
</dbReference>
<reference evidence="8 9" key="1">
    <citation type="submission" date="2019-08" db="EMBL/GenBank/DDBJ databases">
        <title>The genome of the soybean aphid Biotype 1, its phylome, world population structure and adaptation to the North American continent.</title>
        <authorList>
            <person name="Giordano R."/>
            <person name="Donthu R.K."/>
            <person name="Hernandez A.G."/>
            <person name="Wright C.L."/>
            <person name="Zimin A.V."/>
        </authorList>
    </citation>
    <scope>NUCLEOTIDE SEQUENCE [LARGE SCALE GENOMIC DNA]</scope>
    <source>
        <tissue evidence="8">Whole aphids</tissue>
    </source>
</reference>
<evidence type="ECO:0000256" key="2">
    <source>
        <dbReference type="ARBA" id="ARBA00006730"/>
    </source>
</evidence>